<keyword evidence="3 9" id="KW-0813">Transport</keyword>
<dbReference type="InterPro" id="IPR047664">
    <property type="entry name" value="SWEET"/>
</dbReference>
<feature type="transmembrane region" description="Helical" evidence="9">
    <location>
        <begin position="107"/>
        <end position="126"/>
    </location>
</feature>
<dbReference type="InterPro" id="IPR004316">
    <property type="entry name" value="SWEET_rpt"/>
</dbReference>
<comment type="subcellular location">
    <subcellularLocation>
        <location evidence="9">Cell membrane</location>
        <topology evidence="9">Multi-pass membrane protein</topology>
    </subcellularLocation>
    <subcellularLocation>
        <location evidence="1">Endomembrane system</location>
        <topology evidence="1">Multi-pass membrane protein</topology>
    </subcellularLocation>
</comment>
<accession>A0AAF0QVA2</accession>
<reference evidence="10" key="1">
    <citation type="submission" date="2023-08" db="EMBL/GenBank/DDBJ databases">
        <title>A de novo genome assembly of Solanum verrucosum Schlechtendal, a Mexican diploid species geographically isolated from the other diploid A-genome species in potato relatives.</title>
        <authorList>
            <person name="Hosaka K."/>
        </authorList>
    </citation>
    <scope>NUCLEOTIDE SEQUENCE</scope>
    <source>
        <tissue evidence="10">Young leaves</tissue>
    </source>
</reference>
<evidence type="ECO:0000256" key="1">
    <source>
        <dbReference type="ARBA" id="ARBA00004127"/>
    </source>
</evidence>
<protein>
    <recommendedName>
        <fullName evidence="9">Bidirectional sugar transporter SWEET</fullName>
    </recommendedName>
</protein>
<sequence length="291" mass="32565">MKWIEHHEVSGSIPSRDKTLGDFFPFVLALVDRVTCYLLLGELTGILWNWSRNWLLVNENRYSLPFVSPDNLLVTIVNSIGAGLEATYVLIFLIFAPKKEKAKICGYLFVVFSIVSCVALISLLAFHGNKRKLLCGFAFTISCIMMYGSPLSVMEVEVLMWRLVVEMLVVVLVRLRLVIEAVRAVVGGGEADSGCYVRLVIKSKSVEYMPFFLSLAVFICSISWFIFALLGKDPFILVPNAIGTLLGAVQLILYGIYRDNRGVVKKDEMNESIETRTGELQDKKLAYNGDA</sequence>
<evidence type="ECO:0000256" key="6">
    <source>
        <dbReference type="ARBA" id="ARBA00022737"/>
    </source>
</evidence>
<keyword evidence="6" id="KW-0677">Repeat</keyword>
<evidence type="ECO:0000256" key="2">
    <source>
        <dbReference type="ARBA" id="ARBA00007809"/>
    </source>
</evidence>
<keyword evidence="7 9" id="KW-1133">Transmembrane helix</keyword>
<keyword evidence="11" id="KW-1185">Reference proteome</keyword>
<feature type="transmembrane region" description="Helical" evidence="9">
    <location>
        <begin position="159"/>
        <end position="177"/>
    </location>
</feature>
<keyword evidence="5 9" id="KW-0812">Transmembrane</keyword>
<name>A0AAF0QVA2_SOLVR</name>
<feature type="transmembrane region" description="Helical" evidence="9">
    <location>
        <begin position="133"/>
        <end position="153"/>
    </location>
</feature>
<comment type="similarity">
    <text evidence="2 9">Belongs to the SWEET sugar transporter family.</text>
</comment>
<dbReference type="Proteomes" id="UP001234989">
    <property type="component" value="Chromosome 4"/>
</dbReference>
<dbReference type="GO" id="GO:0051119">
    <property type="term" value="F:sugar transmembrane transporter activity"/>
    <property type="evidence" value="ECO:0007669"/>
    <property type="project" value="InterPro"/>
</dbReference>
<dbReference type="PANTHER" id="PTHR10791:SF139">
    <property type="entry name" value="BIDIRECTIONAL SUGAR TRANSPORTER SWEET"/>
    <property type="match status" value="1"/>
</dbReference>
<proteinExistence type="inferred from homology"/>
<keyword evidence="4 9" id="KW-0762">Sugar transport</keyword>
<feature type="transmembrane region" description="Helical" evidence="9">
    <location>
        <begin position="23"/>
        <end position="50"/>
    </location>
</feature>
<dbReference type="FunFam" id="1.20.1280.290:FF:000002">
    <property type="entry name" value="Bidirectional sugar transporter SWEET"/>
    <property type="match status" value="1"/>
</dbReference>
<feature type="transmembrane region" description="Helical" evidence="9">
    <location>
        <begin position="71"/>
        <end position="95"/>
    </location>
</feature>
<evidence type="ECO:0000313" key="11">
    <source>
        <dbReference type="Proteomes" id="UP001234989"/>
    </source>
</evidence>
<dbReference type="PANTHER" id="PTHR10791">
    <property type="entry name" value="RAG1-ACTIVATING PROTEIN 1"/>
    <property type="match status" value="1"/>
</dbReference>
<evidence type="ECO:0000256" key="5">
    <source>
        <dbReference type="ARBA" id="ARBA00022692"/>
    </source>
</evidence>
<evidence type="ECO:0000313" key="10">
    <source>
        <dbReference type="EMBL" id="WMV26614.1"/>
    </source>
</evidence>
<dbReference type="GO" id="GO:0051260">
    <property type="term" value="P:protein homooligomerization"/>
    <property type="evidence" value="ECO:0007669"/>
    <property type="project" value="UniProtKB-ARBA"/>
</dbReference>
<comment type="function">
    <text evidence="9">Mediates both low-affinity uptake and efflux of sugar across the membrane.</text>
</comment>
<dbReference type="Pfam" id="PF03083">
    <property type="entry name" value="MtN3_slv"/>
    <property type="match status" value="1"/>
</dbReference>
<dbReference type="GO" id="GO:0012505">
    <property type="term" value="C:endomembrane system"/>
    <property type="evidence" value="ECO:0007669"/>
    <property type="project" value="UniProtKB-SubCell"/>
</dbReference>
<gene>
    <name evidence="10" type="ORF">MTR67_019999</name>
</gene>
<feature type="transmembrane region" description="Helical" evidence="9">
    <location>
        <begin position="208"/>
        <end position="230"/>
    </location>
</feature>
<feature type="transmembrane region" description="Helical" evidence="9">
    <location>
        <begin position="236"/>
        <end position="257"/>
    </location>
</feature>
<dbReference type="AlphaFoldDB" id="A0AAF0QVA2"/>
<dbReference type="EMBL" id="CP133615">
    <property type="protein sequence ID" value="WMV26614.1"/>
    <property type="molecule type" value="Genomic_DNA"/>
</dbReference>
<organism evidence="10 11">
    <name type="scientific">Solanum verrucosum</name>
    <dbReference type="NCBI Taxonomy" id="315347"/>
    <lineage>
        <taxon>Eukaryota</taxon>
        <taxon>Viridiplantae</taxon>
        <taxon>Streptophyta</taxon>
        <taxon>Embryophyta</taxon>
        <taxon>Tracheophyta</taxon>
        <taxon>Spermatophyta</taxon>
        <taxon>Magnoliopsida</taxon>
        <taxon>eudicotyledons</taxon>
        <taxon>Gunneridae</taxon>
        <taxon>Pentapetalae</taxon>
        <taxon>asterids</taxon>
        <taxon>lamiids</taxon>
        <taxon>Solanales</taxon>
        <taxon>Solanaceae</taxon>
        <taxon>Solanoideae</taxon>
        <taxon>Solaneae</taxon>
        <taxon>Solanum</taxon>
    </lineage>
</organism>
<evidence type="ECO:0000256" key="9">
    <source>
        <dbReference type="RuleBase" id="RU910715"/>
    </source>
</evidence>
<keyword evidence="8 9" id="KW-0472">Membrane</keyword>
<evidence type="ECO:0000256" key="7">
    <source>
        <dbReference type="ARBA" id="ARBA00022989"/>
    </source>
</evidence>
<evidence type="ECO:0000256" key="4">
    <source>
        <dbReference type="ARBA" id="ARBA00022597"/>
    </source>
</evidence>
<evidence type="ECO:0000256" key="3">
    <source>
        <dbReference type="ARBA" id="ARBA00022448"/>
    </source>
</evidence>
<dbReference type="GO" id="GO:0005886">
    <property type="term" value="C:plasma membrane"/>
    <property type="evidence" value="ECO:0007669"/>
    <property type="project" value="UniProtKB-SubCell"/>
</dbReference>
<evidence type="ECO:0000256" key="8">
    <source>
        <dbReference type="ARBA" id="ARBA00023136"/>
    </source>
</evidence>
<dbReference type="Gene3D" id="1.20.1280.290">
    <property type="match status" value="1"/>
</dbReference>